<dbReference type="PANTHER" id="PTHR43194">
    <property type="entry name" value="HYDROLASE ALPHA/BETA FOLD FAMILY"/>
    <property type="match status" value="1"/>
</dbReference>
<dbReference type="InterPro" id="IPR000073">
    <property type="entry name" value="AB_hydrolase_1"/>
</dbReference>
<gene>
    <name evidence="2" type="ORF">SAMN05443248_5342</name>
</gene>
<dbReference type="RefSeq" id="WP_079603972.1">
    <property type="nucleotide sequence ID" value="NZ_LT670817.1"/>
</dbReference>
<dbReference type="Pfam" id="PF00561">
    <property type="entry name" value="Abhydrolase_1"/>
    <property type="match status" value="1"/>
</dbReference>
<dbReference type="InterPro" id="IPR029058">
    <property type="entry name" value="AB_hydrolase_fold"/>
</dbReference>
<name>A0A1M5U9G4_9BRAD</name>
<dbReference type="Proteomes" id="UP000189796">
    <property type="component" value="Chromosome I"/>
</dbReference>
<dbReference type="EMBL" id="LT670817">
    <property type="protein sequence ID" value="SHH59634.1"/>
    <property type="molecule type" value="Genomic_DNA"/>
</dbReference>
<reference evidence="2 3" key="1">
    <citation type="submission" date="2016-11" db="EMBL/GenBank/DDBJ databases">
        <authorList>
            <person name="Jaros S."/>
            <person name="Januszkiewicz K."/>
            <person name="Wedrychowicz H."/>
        </authorList>
    </citation>
    <scope>NUCLEOTIDE SEQUENCE [LARGE SCALE GENOMIC DNA]</scope>
    <source>
        <strain evidence="2 3">GAS138</strain>
    </source>
</reference>
<dbReference type="SUPFAM" id="SSF53474">
    <property type="entry name" value="alpha/beta-Hydrolases"/>
    <property type="match status" value="1"/>
</dbReference>
<dbReference type="AlphaFoldDB" id="A0A1M5U9G4"/>
<sequence>MSAQFEPVLGRYMHLELFGLKHRIYVEEAGEGTPLLCLHTAGSDGRQYRALMNDARITRHHRVIAFDMPWHGKSSPPSGWHNREYQLTSAQYTAMILEIMAALELDRPILIGCSIGGRIALHLAIEHPERFRAIIGLQAGAHVDPYYDLNFLHRSDVHGGEVCAAIVSGLVGPDAPDDERWETLWHYMQGGPGVFKGDLYFYKLDGDIRDRVAQIDTRRCPLFLLSGEYDYSCTPEETLGVANSIPGSEVTIMKGLGHFPMSENPTEFLKHLLPVLEKIKGR</sequence>
<protein>
    <submittedName>
        <fullName evidence="2">Pimeloyl-ACP methyl ester carboxylesterase</fullName>
    </submittedName>
</protein>
<feature type="domain" description="AB hydrolase-1" evidence="1">
    <location>
        <begin position="34"/>
        <end position="143"/>
    </location>
</feature>
<evidence type="ECO:0000259" key="1">
    <source>
        <dbReference type="Pfam" id="PF00561"/>
    </source>
</evidence>
<organism evidence="2 3">
    <name type="scientific">Bradyrhizobium erythrophlei</name>
    <dbReference type="NCBI Taxonomy" id="1437360"/>
    <lineage>
        <taxon>Bacteria</taxon>
        <taxon>Pseudomonadati</taxon>
        <taxon>Pseudomonadota</taxon>
        <taxon>Alphaproteobacteria</taxon>
        <taxon>Hyphomicrobiales</taxon>
        <taxon>Nitrobacteraceae</taxon>
        <taxon>Bradyrhizobium</taxon>
    </lineage>
</organism>
<accession>A0A1M5U9G4</accession>
<dbReference type="Gene3D" id="3.40.50.1820">
    <property type="entry name" value="alpha/beta hydrolase"/>
    <property type="match status" value="1"/>
</dbReference>
<evidence type="ECO:0000313" key="3">
    <source>
        <dbReference type="Proteomes" id="UP000189796"/>
    </source>
</evidence>
<dbReference type="PRINTS" id="PR00111">
    <property type="entry name" value="ABHYDROLASE"/>
</dbReference>
<dbReference type="InterPro" id="IPR050228">
    <property type="entry name" value="Carboxylesterase_BioH"/>
</dbReference>
<dbReference type="PANTHER" id="PTHR43194:SF2">
    <property type="entry name" value="PEROXISOMAL MEMBRANE PROTEIN LPX1"/>
    <property type="match status" value="1"/>
</dbReference>
<proteinExistence type="predicted"/>
<evidence type="ECO:0000313" key="2">
    <source>
        <dbReference type="EMBL" id="SHH59634.1"/>
    </source>
</evidence>
<dbReference type="OrthoDB" id="9804723at2"/>